<protein>
    <submittedName>
        <fullName evidence="4">Uncharacterized domain 1-containing protein</fullName>
    </submittedName>
</protein>
<dbReference type="InterPro" id="IPR039298">
    <property type="entry name" value="ACOT13"/>
</dbReference>
<organism evidence="4 5">
    <name type="scientific">Bradyrhizobium lablabi</name>
    <dbReference type="NCBI Taxonomy" id="722472"/>
    <lineage>
        <taxon>Bacteria</taxon>
        <taxon>Pseudomonadati</taxon>
        <taxon>Pseudomonadota</taxon>
        <taxon>Alphaproteobacteria</taxon>
        <taxon>Hyphomicrobiales</taxon>
        <taxon>Nitrobacteraceae</taxon>
        <taxon>Bradyrhizobium</taxon>
    </lineage>
</organism>
<dbReference type="CDD" id="cd03443">
    <property type="entry name" value="PaaI_thioesterase"/>
    <property type="match status" value="1"/>
</dbReference>
<dbReference type="InterPro" id="IPR003736">
    <property type="entry name" value="PAAI_dom"/>
</dbReference>
<evidence type="ECO:0000313" key="4">
    <source>
        <dbReference type="EMBL" id="SHL27247.1"/>
    </source>
</evidence>
<dbReference type="Gene3D" id="3.10.129.10">
    <property type="entry name" value="Hotdog Thioesterase"/>
    <property type="match status" value="1"/>
</dbReference>
<dbReference type="EMBL" id="LT670844">
    <property type="protein sequence ID" value="SHL27247.1"/>
    <property type="molecule type" value="Genomic_DNA"/>
</dbReference>
<dbReference type="PANTHER" id="PTHR21660">
    <property type="entry name" value="THIOESTERASE SUPERFAMILY MEMBER-RELATED"/>
    <property type="match status" value="1"/>
</dbReference>
<dbReference type="AlphaFoldDB" id="A0A1M6Z9Z4"/>
<proteinExistence type="inferred from homology"/>
<dbReference type="NCBIfam" id="TIGR00369">
    <property type="entry name" value="unchar_dom_1"/>
    <property type="match status" value="1"/>
</dbReference>
<reference evidence="4 5" key="1">
    <citation type="submission" date="2016-11" db="EMBL/GenBank/DDBJ databases">
        <authorList>
            <person name="Jaros S."/>
            <person name="Januszkiewicz K."/>
            <person name="Wedrychowicz H."/>
        </authorList>
    </citation>
    <scope>NUCLEOTIDE SEQUENCE [LARGE SCALE GENOMIC DNA]</scope>
    <source>
        <strain evidence="4 5">GAS499</strain>
    </source>
</reference>
<evidence type="ECO:0000256" key="2">
    <source>
        <dbReference type="ARBA" id="ARBA00022801"/>
    </source>
</evidence>
<dbReference type="PANTHER" id="PTHR21660:SF1">
    <property type="entry name" value="ACYL-COENZYME A THIOESTERASE 13"/>
    <property type="match status" value="1"/>
</dbReference>
<feature type="domain" description="Thioesterase" evidence="3">
    <location>
        <begin position="67"/>
        <end position="144"/>
    </location>
</feature>
<dbReference type="GO" id="GO:0047617">
    <property type="term" value="F:fatty acyl-CoA hydrolase activity"/>
    <property type="evidence" value="ECO:0007669"/>
    <property type="project" value="InterPro"/>
</dbReference>
<name>A0A1M6Z9Z4_9BRAD</name>
<dbReference type="Proteomes" id="UP000189935">
    <property type="component" value="Chromosome I"/>
</dbReference>
<sequence length="159" mass="16887">MQAKRMDPTANEGVSAFSGLKYFRALMEGSIARSAMLELFDINIEAAEPGLVVLTAIPTAEHYNPLGFVHGGYAAVLLDTCMAAAIVTSLEPGLSPVTLEYKINFTRPMSADTGVVRGEGKTLHVGRQMAIGEGRLLDAKGRLLAHGTTTCHVVREGVS</sequence>
<dbReference type="Pfam" id="PF03061">
    <property type="entry name" value="4HBT"/>
    <property type="match status" value="1"/>
</dbReference>
<evidence type="ECO:0000259" key="3">
    <source>
        <dbReference type="Pfam" id="PF03061"/>
    </source>
</evidence>
<keyword evidence="2" id="KW-0378">Hydrolase</keyword>
<dbReference type="InterPro" id="IPR006683">
    <property type="entry name" value="Thioestr_dom"/>
</dbReference>
<dbReference type="InterPro" id="IPR029069">
    <property type="entry name" value="HotDog_dom_sf"/>
</dbReference>
<gene>
    <name evidence="4" type="ORF">SAMN05444159_5485</name>
</gene>
<evidence type="ECO:0000256" key="1">
    <source>
        <dbReference type="ARBA" id="ARBA00008324"/>
    </source>
</evidence>
<accession>A0A1M6Z9Z4</accession>
<dbReference type="SUPFAM" id="SSF54637">
    <property type="entry name" value="Thioesterase/thiol ester dehydrase-isomerase"/>
    <property type="match status" value="1"/>
</dbReference>
<comment type="similarity">
    <text evidence="1">Belongs to the thioesterase PaaI family.</text>
</comment>
<evidence type="ECO:0000313" key="5">
    <source>
        <dbReference type="Proteomes" id="UP000189935"/>
    </source>
</evidence>